<protein>
    <submittedName>
        <fullName evidence="1">Uncharacterized protein</fullName>
    </submittedName>
</protein>
<proteinExistence type="predicted"/>
<organism evidence="1 2">
    <name type="scientific">Plasmopara halstedii</name>
    <name type="common">Downy mildew of sunflower</name>
    <dbReference type="NCBI Taxonomy" id="4781"/>
    <lineage>
        <taxon>Eukaryota</taxon>
        <taxon>Sar</taxon>
        <taxon>Stramenopiles</taxon>
        <taxon>Oomycota</taxon>
        <taxon>Peronosporomycetes</taxon>
        <taxon>Peronosporales</taxon>
        <taxon>Peronosporaceae</taxon>
        <taxon>Plasmopara</taxon>
    </lineage>
</organism>
<evidence type="ECO:0000313" key="2">
    <source>
        <dbReference type="Proteomes" id="UP000054928"/>
    </source>
</evidence>
<dbReference type="RefSeq" id="XP_024579609.1">
    <property type="nucleotide sequence ID" value="XM_024729209.1"/>
</dbReference>
<accession>A0A0P1AQT7</accession>
<keyword evidence="2" id="KW-1185">Reference proteome</keyword>
<dbReference type="GeneID" id="36408506"/>
<dbReference type="EMBL" id="CCYD01000653">
    <property type="protein sequence ID" value="CEG43240.1"/>
    <property type="molecule type" value="Genomic_DNA"/>
</dbReference>
<dbReference type="Proteomes" id="UP000054928">
    <property type="component" value="Unassembled WGS sequence"/>
</dbReference>
<sequence length="118" mass="13374">MSRLKRHETIVSKSAKHPFHSLTTQWHDVYQNINSNAKDKEAITWVFCILTMQDPSMSVWGHRRENSTHRGQILPGALSLLSKFSGGIRPLVHTSSNTFRRSATDEVSSIGSRQSLTR</sequence>
<evidence type="ECO:0000313" key="1">
    <source>
        <dbReference type="EMBL" id="CEG43240.1"/>
    </source>
</evidence>
<name>A0A0P1AQT7_PLAHL</name>
<dbReference type="AlphaFoldDB" id="A0A0P1AQT7"/>
<reference evidence="2" key="1">
    <citation type="submission" date="2014-09" db="EMBL/GenBank/DDBJ databases">
        <authorList>
            <person name="Sharma Rahul"/>
            <person name="Thines Marco"/>
        </authorList>
    </citation>
    <scope>NUCLEOTIDE SEQUENCE [LARGE SCALE GENOMIC DNA]</scope>
</reference>